<dbReference type="PANTHER" id="PTHR48090">
    <property type="entry name" value="UNDECAPRENYL-PHOSPHATE 4-DEOXY-4-FORMAMIDO-L-ARABINOSE TRANSFERASE-RELATED"/>
    <property type="match status" value="1"/>
</dbReference>
<reference evidence="3" key="1">
    <citation type="submission" date="2019-08" db="EMBL/GenBank/DDBJ databases">
        <authorList>
            <person name="Kucharzyk K."/>
            <person name="Murdoch R.W."/>
            <person name="Higgins S."/>
            <person name="Loffler F."/>
        </authorList>
    </citation>
    <scope>NUCLEOTIDE SEQUENCE</scope>
</reference>
<feature type="transmembrane region" description="Helical" evidence="1">
    <location>
        <begin position="228"/>
        <end position="251"/>
    </location>
</feature>
<dbReference type="InterPro" id="IPR001173">
    <property type="entry name" value="Glyco_trans_2-like"/>
</dbReference>
<dbReference type="InterPro" id="IPR026456">
    <property type="entry name" value="GCTrfase_AglJ"/>
</dbReference>
<dbReference type="CDD" id="cd04179">
    <property type="entry name" value="DPM_DPG-synthase_like"/>
    <property type="match status" value="1"/>
</dbReference>
<sequence>MMNKDDVCVLIPTLNEKTTIGPLIKELQSLGYTKILVVDGHSTDGTTAIAAELGARVLTQNGKGKGTAMIEAFRQITEPYILMMDGDGTNPPEYADSMIEPLVSGRADHVIGDRLGSYEHGALTRLNRLGNSIMNKYFKWAHGVYMTDILSGYRGFTRDSIQKMNLSETGFEIETEISSAVVHHNLRFEVVPTYYKKRPGSPTKLNPLRDGYKIIRAINRYGKMNNPLFHFSVLGIILSLAGFFTGIYVLFEWFKGIEHLPLTILTMLLIVTGILTFMIGLISDMILAYHREQILELEKIRAELAELKK</sequence>
<organism evidence="3">
    <name type="scientific">bioreactor metagenome</name>
    <dbReference type="NCBI Taxonomy" id="1076179"/>
    <lineage>
        <taxon>unclassified sequences</taxon>
        <taxon>metagenomes</taxon>
        <taxon>ecological metagenomes</taxon>
    </lineage>
</organism>
<feature type="transmembrane region" description="Helical" evidence="1">
    <location>
        <begin position="263"/>
        <end position="289"/>
    </location>
</feature>
<keyword evidence="1" id="KW-0472">Membrane</keyword>
<dbReference type="SUPFAM" id="SSF53448">
    <property type="entry name" value="Nucleotide-diphospho-sugar transferases"/>
    <property type="match status" value="1"/>
</dbReference>
<accession>A0A644UU91</accession>
<feature type="domain" description="Glycosyltransferase 2-like" evidence="2">
    <location>
        <begin position="8"/>
        <end position="136"/>
    </location>
</feature>
<evidence type="ECO:0000259" key="2">
    <source>
        <dbReference type="Pfam" id="PF00535"/>
    </source>
</evidence>
<dbReference type="Pfam" id="PF00535">
    <property type="entry name" value="Glycos_transf_2"/>
    <property type="match status" value="1"/>
</dbReference>
<keyword evidence="1" id="KW-0812">Transmembrane</keyword>
<comment type="caution">
    <text evidence="3">The sequence shown here is derived from an EMBL/GenBank/DDBJ whole genome shotgun (WGS) entry which is preliminary data.</text>
</comment>
<gene>
    <name evidence="3" type="ORF">SDC9_28572</name>
</gene>
<dbReference type="EMBL" id="VSSQ01000165">
    <property type="protein sequence ID" value="MPL82626.1"/>
    <property type="molecule type" value="Genomic_DNA"/>
</dbReference>
<dbReference type="AlphaFoldDB" id="A0A644UU91"/>
<evidence type="ECO:0000256" key="1">
    <source>
        <dbReference type="SAM" id="Phobius"/>
    </source>
</evidence>
<dbReference type="InterPro" id="IPR050256">
    <property type="entry name" value="Glycosyltransferase_2"/>
</dbReference>
<dbReference type="PANTHER" id="PTHR48090:SF7">
    <property type="entry name" value="RFBJ PROTEIN"/>
    <property type="match status" value="1"/>
</dbReference>
<name>A0A644UU91_9ZZZZ</name>
<dbReference type="InterPro" id="IPR029044">
    <property type="entry name" value="Nucleotide-diphossugar_trans"/>
</dbReference>
<keyword evidence="1" id="KW-1133">Transmembrane helix</keyword>
<evidence type="ECO:0000313" key="3">
    <source>
        <dbReference type="EMBL" id="MPL82626.1"/>
    </source>
</evidence>
<dbReference type="NCBIfam" id="TIGR04182">
    <property type="entry name" value="glyco_TIGR04182"/>
    <property type="match status" value="1"/>
</dbReference>
<proteinExistence type="predicted"/>
<dbReference type="GO" id="GO:0016757">
    <property type="term" value="F:glycosyltransferase activity"/>
    <property type="evidence" value="ECO:0007669"/>
    <property type="project" value="InterPro"/>
</dbReference>
<dbReference type="Gene3D" id="3.90.550.10">
    <property type="entry name" value="Spore Coat Polysaccharide Biosynthesis Protein SpsA, Chain A"/>
    <property type="match status" value="1"/>
</dbReference>
<protein>
    <recommendedName>
        <fullName evidence="2">Glycosyltransferase 2-like domain-containing protein</fullName>
    </recommendedName>
</protein>